<dbReference type="Proteomes" id="UP001569963">
    <property type="component" value="Unassembled WGS sequence"/>
</dbReference>
<organism evidence="2 3">
    <name type="scientific">Actinomadura monticuli</name>
    <dbReference type="NCBI Taxonomy" id="3097367"/>
    <lineage>
        <taxon>Bacteria</taxon>
        <taxon>Bacillati</taxon>
        <taxon>Actinomycetota</taxon>
        <taxon>Actinomycetes</taxon>
        <taxon>Streptosporangiales</taxon>
        <taxon>Thermomonosporaceae</taxon>
        <taxon>Actinomadura</taxon>
    </lineage>
</organism>
<accession>A0ABV4QDK8</accession>
<name>A0ABV4QDK8_9ACTN</name>
<sequence length="62" mass="6875">MTEWKPEDGAGDARRDPGEYVSGAWPMPPAAEDRHKGEEGFRPDSPEGRGGRMEDLSPDDFE</sequence>
<reference evidence="2 3" key="1">
    <citation type="submission" date="2023-11" db="EMBL/GenBank/DDBJ databases">
        <title>Actinomadura monticuli sp. nov., isolated from volcanic ash.</title>
        <authorList>
            <person name="Lee S.D."/>
            <person name="Yang H."/>
            <person name="Kim I.S."/>
        </authorList>
    </citation>
    <scope>NUCLEOTIDE SEQUENCE [LARGE SCALE GENOMIC DNA]</scope>
    <source>
        <strain evidence="2 3">DLS-62</strain>
    </source>
</reference>
<keyword evidence="3" id="KW-1185">Reference proteome</keyword>
<feature type="compositionally biased region" description="Basic and acidic residues" evidence="1">
    <location>
        <begin position="31"/>
        <end position="55"/>
    </location>
</feature>
<protein>
    <submittedName>
        <fullName evidence="2">Uncharacterized protein</fullName>
    </submittedName>
</protein>
<dbReference type="EMBL" id="JAXCEI010000007">
    <property type="protein sequence ID" value="MFA1540634.1"/>
    <property type="molecule type" value="Genomic_DNA"/>
</dbReference>
<gene>
    <name evidence="2" type="ORF">SM611_17035</name>
</gene>
<proteinExistence type="predicted"/>
<dbReference type="RefSeq" id="WP_371950546.1">
    <property type="nucleotide sequence ID" value="NZ_JAXCEI010000007.1"/>
</dbReference>
<evidence type="ECO:0000256" key="1">
    <source>
        <dbReference type="SAM" id="MobiDB-lite"/>
    </source>
</evidence>
<evidence type="ECO:0000313" key="2">
    <source>
        <dbReference type="EMBL" id="MFA1540634.1"/>
    </source>
</evidence>
<evidence type="ECO:0000313" key="3">
    <source>
        <dbReference type="Proteomes" id="UP001569963"/>
    </source>
</evidence>
<feature type="region of interest" description="Disordered" evidence="1">
    <location>
        <begin position="1"/>
        <end position="62"/>
    </location>
</feature>
<feature type="compositionally biased region" description="Basic and acidic residues" evidence="1">
    <location>
        <begin position="1"/>
        <end position="18"/>
    </location>
</feature>
<comment type="caution">
    <text evidence="2">The sequence shown here is derived from an EMBL/GenBank/DDBJ whole genome shotgun (WGS) entry which is preliminary data.</text>
</comment>